<dbReference type="RefSeq" id="WP_139104917.1">
    <property type="nucleotide sequence ID" value="NZ_VDFR01000001.1"/>
</dbReference>
<reference evidence="2 4" key="1">
    <citation type="submission" date="2019-05" db="EMBL/GenBank/DDBJ databases">
        <title>Mumia sp. nov., isolated from the intestinal contents of plateau pika (Ochotona curzoniae) in the Qinghai-Tibet plateau of China.</title>
        <authorList>
            <person name="Tian Z."/>
        </authorList>
    </citation>
    <scope>NUCLEOTIDE SEQUENCE [LARGE SCALE GENOMIC DNA]</scope>
    <source>
        <strain evidence="4">527</strain>
        <strain evidence="2">Z527</strain>
    </source>
</reference>
<evidence type="ECO:0000313" key="3">
    <source>
        <dbReference type="EMBL" id="TNC52677.1"/>
    </source>
</evidence>
<name>A0A5C4N8I6_9ACTN</name>
<evidence type="ECO:0000313" key="2">
    <source>
        <dbReference type="EMBL" id="TNC52589.1"/>
    </source>
</evidence>
<dbReference type="EMBL" id="VDFR01000001">
    <property type="protein sequence ID" value="TNC52677.1"/>
    <property type="molecule type" value="Genomic_DNA"/>
</dbReference>
<dbReference type="AlphaFoldDB" id="A0A5C4N8I6"/>
<evidence type="ECO:0000313" key="4">
    <source>
        <dbReference type="Proteomes" id="UP000306740"/>
    </source>
</evidence>
<dbReference type="OrthoDB" id="3769340at2"/>
<organism evidence="2 4">
    <name type="scientific">Mumia zhuanghuii</name>
    <dbReference type="NCBI Taxonomy" id="2585211"/>
    <lineage>
        <taxon>Bacteria</taxon>
        <taxon>Bacillati</taxon>
        <taxon>Actinomycetota</taxon>
        <taxon>Actinomycetes</taxon>
        <taxon>Propionibacteriales</taxon>
        <taxon>Nocardioidaceae</taxon>
        <taxon>Mumia</taxon>
    </lineage>
</organism>
<feature type="region of interest" description="Disordered" evidence="1">
    <location>
        <begin position="281"/>
        <end position="302"/>
    </location>
</feature>
<protein>
    <submittedName>
        <fullName evidence="2">Uncharacterized protein</fullName>
    </submittedName>
</protein>
<accession>A0A5C4N8I6</accession>
<dbReference type="EMBL" id="VDFR01000002">
    <property type="protein sequence ID" value="TNC52589.1"/>
    <property type="molecule type" value="Genomic_DNA"/>
</dbReference>
<proteinExistence type="predicted"/>
<sequence>MRLTGPDIIGQLDALRTPEDDAAMLESYEAELRGDAAAAIEAMQRTFHVVGSTRLAKLEHLAHLGDAAPEWLIARWLRDQAYAWMLHEQDLRVGVAATYATLTHGVPDLPDEQLAEWFEQYGLRVVASDTLCQGFALYREGGFADFLAQRASPALLARAGRVREWPETPLRVYELAEIEGPVLMVRDHGTGALHPTLHIGAGVGCARGDHVLGRLVPIDTAPGEMFEHRPIPLDRVTADSLVEVLEEEDPVPLCAELLRAAEGNRMPYRPGTHVNTPLWSDIVDDERDDPHDDATAADDDDVPGRVRDYMAAGLDRRIAEALCTCEMALEMGSIVPSAVVVLAQHAAFNLAHPLVYEAARRHLVRPMDADGWELVARHVPEPSRSQCLELAALARGGAAA</sequence>
<evidence type="ECO:0000256" key="1">
    <source>
        <dbReference type="SAM" id="MobiDB-lite"/>
    </source>
</evidence>
<gene>
    <name evidence="3" type="ORF">FHE65_00115</name>
    <name evidence="2" type="ORF">FHE65_00350</name>
</gene>
<comment type="caution">
    <text evidence="2">The sequence shown here is derived from an EMBL/GenBank/DDBJ whole genome shotgun (WGS) entry which is preliminary data.</text>
</comment>
<dbReference type="Proteomes" id="UP000306740">
    <property type="component" value="Unassembled WGS sequence"/>
</dbReference>